<feature type="chain" id="PRO_5042884623" description="Secreted protein" evidence="1">
    <location>
        <begin position="18"/>
        <end position="70"/>
    </location>
</feature>
<evidence type="ECO:0000256" key="1">
    <source>
        <dbReference type="SAM" id="SignalP"/>
    </source>
</evidence>
<dbReference type="EMBL" id="JAYMYR010000003">
    <property type="protein sequence ID" value="KAK7372902.1"/>
    <property type="molecule type" value="Genomic_DNA"/>
</dbReference>
<protein>
    <recommendedName>
        <fullName evidence="4">Secreted protein</fullName>
    </recommendedName>
</protein>
<comment type="caution">
    <text evidence="2">The sequence shown here is derived from an EMBL/GenBank/DDBJ whole genome shotgun (WGS) entry which is preliminary data.</text>
</comment>
<evidence type="ECO:0008006" key="4">
    <source>
        <dbReference type="Google" id="ProtNLM"/>
    </source>
</evidence>
<reference evidence="2 3" key="1">
    <citation type="submission" date="2024-01" db="EMBL/GenBank/DDBJ databases">
        <title>The genomes of 5 underutilized Papilionoideae crops provide insights into root nodulation and disease resistanc.</title>
        <authorList>
            <person name="Jiang F."/>
        </authorList>
    </citation>
    <scope>NUCLEOTIDE SEQUENCE [LARGE SCALE GENOMIC DNA]</scope>
    <source>
        <strain evidence="2">JINMINGXINNONG_FW02</strain>
        <tissue evidence="2">Leaves</tissue>
    </source>
</reference>
<name>A0AAN9RIU4_PHACN</name>
<sequence length="70" mass="8267">MFVLLFCSLNIFGVHETIDVLTFKYDFLLYEPSGVSYKGHHFFDIQCVYCCSTIARLENFVLHNLYYVVE</sequence>
<evidence type="ECO:0000313" key="2">
    <source>
        <dbReference type="EMBL" id="KAK7372902.1"/>
    </source>
</evidence>
<gene>
    <name evidence="2" type="ORF">VNO80_06292</name>
</gene>
<dbReference type="Proteomes" id="UP001374584">
    <property type="component" value="Unassembled WGS sequence"/>
</dbReference>
<feature type="signal peptide" evidence="1">
    <location>
        <begin position="1"/>
        <end position="17"/>
    </location>
</feature>
<accession>A0AAN9RIU4</accession>
<proteinExistence type="predicted"/>
<keyword evidence="1" id="KW-0732">Signal</keyword>
<organism evidence="2 3">
    <name type="scientific">Phaseolus coccineus</name>
    <name type="common">Scarlet runner bean</name>
    <name type="synonym">Phaseolus multiflorus</name>
    <dbReference type="NCBI Taxonomy" id="3886"/>
    <lineage>
        <taxon>Eukaryota</taxon>
        <taxon>Viridiplantae</taxon>
        <taxon>Streptophyta</taxon>
        <taxon>Embryophyta</taxon>
        <taxon>Tracheophyta</taxon>
        <taxon>Spermatophyta</taxon>
        <taxon>Magnoliopsida</taxon>
        <taxon>eudicotyledons</taxon>
        <taxon>Gunneridae</taxon>
        <taxon>Pentapetalae</taxon>
        <taxon>rosids</taxon>
        <taxon>fabids</taxon>
        <taxon>Fabales</taxon>
        <taxon>Fabaceae</taxon>
        <taxon>Papilionoideae</taxon>
        <taxon>50 kb inversion clade</taxon>
        <taxon>NPAAA clade</taxon>
        <taxon>indigoferoid/millettioid clade</taxon>
        <taxon>Phaseoleae</taxon>
        <taxon>Phaseolus</taxon>
    </lineage>
</organism>
<dbReference type="AlphaFoldDB" id="A0AAN9RIU4"/>
<evidence type="ECO:0000313" key="3">
    <source>
        <dbReference type="Proteomes" id="UP001374584"/>
    </source>
</evidence>
<keyword evidence="3" id="KW-1185">Reference proteome</keyword>